<keyword evidence="3" id="KW-1185">Reference proteome</keyword>
<name>A0AAN5IB21_9BILA</name>
<feature type="compositionally biased region" description="Basic and acidic residues" evidence="1">
    <location>
        <begin position="828"/>
        <end position="886"/>
    </location>
</feature>
<feature type="compositionally biased region" description="Low complexity" evidence="1">
    <location>
        <begin position="521"/>
        <end position="530"/>
    </location>
</feature>
<organism evidence="2 3">
    <name type="scientific">Pristionchus mayeri</name>
    <dbReference type="NCBI Taxonomy" id="1317129"/>
    <lineage>
        <taxon>Eukaryota</taxon>
        <taxon>Metazoa</taxon>
        <taxon>Ecdysozoa</taxon>
        <taxon>Nematoda</taxon>
        <taxon>Chromadorea</taxon>
        <taxon>Rhabditida</taxon>
        <taxon>Rhabditina</taxon>
        <taxon>Diplogasteromorpha</taxon>
        <taxon>Diplogasteroidea</taxon>
        <taxon>Neodiplogasteridae</taxon>
        <taxon>Pristionchus</taxon>
    </lineage>
</organism>
<feature type="region of interest" description="Disordered" evidence="1">
    <location>
        <begin position="748"/>
        <end position="789"/>
    </location>
</feature>
<evidence type="ECO:0000256" key="1">
    <source>
        <dbReference type="SAM" id="MobiDB-lite"/>
    </source>
</evidence>
<sequence length="1395" mass="159389">MFARKKDGVRIDFDQDFGTVNSARTYNVRRHEPWPSRILYNVDTEDATADQDEHDKQQQYFFDCNAPQSNNVILFGPTTVLPPARQIQAMKLIGNLPSNLELELIKLGESGHRPHTIEERPNPFPFNAEDNDAIELSDDGDADISTTGKIKKRSYLIHPFTKVQQNEHKGKVDQLSVFMGKKGITETNTQKIEGEKENGDCFISELIDNLEEKYLEVGNQPNRKKTTFMLRPEDPTFILDLVDSSVSKKMVGHANKKRFNSRQSRHRNREDPSTGIRIQSGVEFQVVAEKVDPTFKSGGGSPSDAKTYAHIPKKMSPSPGPKRAPVGKYAKRGEYETSKIAVHTGETFVPRKENKLRSTNVNDFLRNSDMHKKKVPIIQRERKEKGDGVIMVNVKKKDREGDVAHIGAEKLRIPRKEQPLPPLADSTFDQGEPLKKKTRASLPCEPSIDILGSITDAMDAAAAENAPRMTGVREPMNMSPRRRCEEWALPRMHEEPMAPPSLPPRFIVEKDDAREEMMEISNSSPETSPRPSEEKSVSNIPSVEEEKEKKTGRWNELESHRTGGCREVRVKGLVSPLCMGDKSRLGDLYSAEAVLVKNSPTMINRPKPAVSYRLMEVDNVKKFAPAAKRSDSFVDIAREIPLDKKDLTVTDPRIPAPSLALLSSWNKARVEINLGCEEAVATKDKDNGKAKKKGVQWGETATKEFNPDDEEMGPIEIEKKNNETAKMVVGEKEVGGRKYRIVKKVTTESAPPKSCLKPSMNVSTASFRPGVDGSVTSFIRPPTTPPTEEYKEAFPLHHINPLLAPSASSIGRTPRLPDFVPPPGYEIDMEKKKKEEREKKEAEEKKRKEREAREKKEMEEKKKREMEELEKRDREEKKKKEVRYKENGGSSFSSPEAEVASSSKMPNTFVSTRYAHINQGRASASSSYNSMPWSTTTSSRPIEKGSDIIGDRAPMQVLKGDVAKYQLEMRSKVAGRLMVHKTMRDGPVKEYPSDREHPSIVEQHQEQDTYYRELTMIEKDWKRNGIQPVWMQALPYQTQFSFERDAGLYWPVVQATDRINESESDFQSMDVLRSLGDNTHFATEKRTLLGVDTRLPNGMTHKERFESFMKGGKTEGRFKNRPMYSRVFSTQSEEEARAIHNERMEDERRLLREHEEVMKKNAPQGVSIAPCQMTIDRPAGFRDFPNMIQYYKQDDYETDTPFQDPDWYCNNTDYYMPYTERANYLCSVINHFNRDYNALYENSKLDNILTDLDKAAFAASQIYLERMEGWRRVGVSEDDYVHLMIRHKERTNLVESSSFSLTKYMELTELSGVEHSYFHFIVDWLSSVFKIIKPISEWPLDRALDCSFQEVIMISDKKDEDGRPRDAREVFYQAFKASIPKPPVAKKSRPCTTFF</sequence>
<feature type="compositionally biased region" description="Polar residues" evidence="1">
    <location>
        <begin position="888"/>
        <end position="904"/>
    </location>
</feature>
<gene>
    <name evidence="2" type="ORF">PMAYCL1PPCAC_29653</name>
</gene>
<accession>A0AAN5IB21</accession>
<feature type="compositionally biased region" description="Basic residues" evidence="1">
    <location>
        <begin position="252"/>
        <end position="267"/>
    </location>
</feature>
<feature type="region of interest" description="Disordered" evidence="1">
    <location>
        <begin position="516"/>
        <end position="556"/>
    </location>
</feature>
<proteinExistence type="predicted"/>
<feature type="compositionally biased region" description="Basic and acidic residues" evidence="1">
    <location>
        <begin position="544"/>
        <end position="556"/>
    </location>
</feature>
<comment type="caution">
    <text evidence="2">The sequence shown here is derived from an EMBL/GenBank/DDBJ whole genome shotgun (WGS) entry which is preliminary data.</text>
</comment>
<feature type="region of interest" description="Disordered" evidence="1">
    <location>
        <begin position="252"/>
        <end position="278"/>
    </location>
</feature>
<feature type="compositionally biased region" description="Polar residues" evidence="1">
    <location>
        <begin position="924"/>
        <end position="940"/>
    </location>
</feature>
<dbReference type="Proteomes" id="UP001328107">
    <property type="component" value="Unassembled WGS sequence"/>
</dbReference>
<dbReference type="EMBL" id="BTRK01000006">
    <property type="protein sequence ID" value="GMR59458.1"/>
    <property type="molecule type" value="Genomic_DNA"/>
</dbReference>
<feature type="region of interest" description="Disordered" evidence="1">
    <location>
        <begin position="804"/>
        <end position="904"/>
    </location>
</feature>
<protein>
    <submittedName>
        <fullName evidence="2">Uncharacterized protein</fullName>
    </submittedName>
</protein>
<feature type="region of interest" description="Disordered" evidence="1">
    <location>
        <begin position="924"/>
        <end position="947"/>
    </location>
</feature>
<feature type="region of interest" description="Disordered" evidence="1">
    <location>
        <begin position="293"/>
        <end position="326"/>
    </location>
</feature>
<evidence type="ECO:0000313" key="2">
    <source>
        <dbReference type="EMBL" id="GMR59458.1"/>
    </source>
</evidence>
<feature type="region of interest" description="Disordered" evidence="1">
    <location>
        <begin position="418"/>
        <end position="441"/>
    </location>
</feature>
<feature type="region of interest" description="Disordered" evidence="1">
    <location>
        <begin position="689"/>
        <end position="712"/>
    </location>
</feature>
<reference evidence="3" key="1">
    <citation type="submission" date="2022-10" db="EMBL/GenBank/DDBJ databases">
        <title>Genome assembly of Pristionchus species.</title>
        <authorList>
            <person name="Yoshida K."/>
            <person name="Sommer R.J."/>
        </authorList>
    </citation>
    <scope>NUCLEOTIDE SEQUENCE [LARGE SCALE GENOMIC DNA]</scope>
    <source>
        <strain evidence="3">RS5460</strain>
    </source>
</reference>
<evidence type="ECO:0000313" key="3">
    <source>
        <dbReference type="Proteomes" id="UP001328107"/>
    </source>
</evidence>